<dbReference type="AlphaFoldDB" id="A0A941F053"/>
<accession>A0A941F053</accession>
<dbReference type="Proteomes" id="UP000675781">
    <property type="component" value="Unassembled WGS sequence"/>
</dbReference>
<feature type="transmembrane region" description="Helical" evidence="2">
    <location>
        <begin position="21"/>
        <end position="37"/>
    </location>
</feature>
<dbReference type="InterPro" id="IPR001932">
    <property type="entry name" value="PPM-type_phosphatase-like_dom"/>
</dbReference>
<gene>
    <name evidence="4" type="ORF">KDL01_30890</name>
</gene>
<dbReference type="Pfam" id="PF07228">
    <property type="entry name" value="SpoIIE"/>
    <property type="match status" value="1"/>
</dbReference>
<dbReference type="SUPFAM" id="SSF81606">
    <property type="entry name" value="PP2C-like"/>
    <property type="match status" value="1"/>
</dbReference>
<proteinExistence type="predicted"/>
<dbReference type="FunFam" id="3.60.40.10:FF:000058">
    <property type="entry name" value="Stage II sporulation protein E"/>
    <property type="match status" value="1"/>
</dbReference>
<keyword evidence="2" id="KW-0472">Membrane</keyword>
<evidence type="ECO:0000313" key="4">
    <source>
        <dbReference type="EMBL" id="MBR7837724.1"/>
    </source>
</evidence>
<dbReference type="GO" id="GO:0016791">
    <property type="term" value="F:phosphatase activity"/>
    <property type="evidence" value="ECO:0007669"/>
    <property type="project" value="TreeGrafter"/>
</dbReference>
<name>A0A941F053_9ACTN</name>
<feature type="domain" description="PPM-type phosphatase" evidence="3">
    <location>
        <begin position="144"/>
        <end position="360"/>
    </location>
</feature>
<dbReference type="InterPro" id="IPR036457">
    <property type="entry name" value="PPM-type-like_dom_sf"/>
</dbReference>
<evidence type="ECO:0000313" key="5">
    <source>
        <dbReference type="Proteomes" id="UP000675781"/>
    </source>
</evidence>
<keyword evidence="2" id="KW-0812">Transmembrane</keyword>
<dbReference type="SMART" id="SM00331">
    <property type="entry name" value="PP2C_SIG"/>
    <property type="match status" value="1"/>
</dbReference>
<feature type="transmembrane region" description="Helical" evidence="2">
    <location>
        <begin position="89"/>
        <end position="109"/>
    </location>
</feature>
<dbReference type="PANTHER" id="PTHR43156:SF2">
    <property type="entry name" value="STAGE II SPORULATION PROTEIN E"/>
    <property type="match status" value="1"/>
</dbReference>
<keyword evidence="2" id="KW-1133">Transmembrane helix</keyword>
<evidence type="ECO:0000256" key="1">
    <source>
        <dbReference type="ARBA" id="ARBA00022801"/>
    </source>
</evidence>
<sequence>MSSQFSADSARSAHSGPVMRVLPYALIVVIIAADLASPRSVGFSPTLSVPPALAALIAPPRQIRPLLVGGICVVTATLLGLLAENVIAVELAAELLATAMVTLVSWVAVRSAQLQQRTLTTVRTVAEAAQQVLLRALPSDLVSVRSAVRYVAAAAEARIGGDLYEVMTTKFGDRLIIGDVRGKGLPAVEAAADVLGVFREAAHQEGDLSAIALRMHASLGRRTAADAEEFVTAVLVSVPPGSAQAEIVNCGHPAPLLLHHGVVTPLDPPEPSPPLGLLNLSADSVPVYKVDFEPGDHILLYTDGITEARDEEGAFYRLEQDKGWTVYQNPDPMLDHVLRAVRAHAGPRLSDDIALLAVKRLPDPEL</sequence>
<evidence type="ECO:0000259" key="3">
    <source>
        <dbReference type="SMART" id="SM00331"/>
    </source>
</evidence>
<dbReference type="PANTHER" id="PTHR43156">
    <property type="entry name" value="STAGE II SPORULATION PROTEIN E-RELATED"/>
    <property type="match status" value="1"/>
</dbReference>
<dbReference type="Gene3D" id="3.60.40.10">
    <property type="entry name" value="PPM-type phosphatase domain"/>
    <property type="match status" value="1"/>
</dbReference>
<evidence type="ECO:0000256" key="2">
    <source>
        <dbReference type="SAM" id="Phobius"/>
    </source>
</evidence>
<feature type="transmembrane region" description="Helical" evidence="2">
    <location>
        <begin position="66"/>
        <end position="83"/>
    </location>
</feature>
<comment type="caution">
    <text evidence="4">The sequence shown here is derived from an EMBL/GenBank/DDBJ whole genome shotgun (WGS) entry which is preliminary data.</text>
</comment>
<dbReference type="InterPro" id="IPR052016">
    <property type="entry name" value="Bact_Sigma-Reg"/>
</dbReference>
<protein>
    <submittedName>
        <fullName evidence="4">Serine/threonine-protein phosphatase</fullName>
    </submittedName>
</protein>
<keyword evidence="5" id="KW-1185">Reference proteome</keyword>
<organism evidence="4 5">
    <name type="scientific">Actinospica durhamensis</name>
    <dbReference type="NCBI Taxonomy" id="1508375"/>
    <lineage>
        <taxon>Bacteria</taxon>
        <taxon>Bacillati</taxon>
        <taxon>Actinomycetota</taxon>
        <taxon>Actinomycetes</taxon>
        <taxon>Catenulisporales</taxon>
        <taxon>Actinospicaceae</taxon>
        <taxon>Actinospica</taxon>
    </lineage>
</organism>
<reference evidence="4" key="1">
    <citation type="submission" date="2021-04" db="EMBL/GenBank/DDBJ databases">
        <title>Genome based classification of Actinospica acidithermotolerans sp. nov., an actinobacterium isolated from an Indonesian hot spring.</title>
        <authorList>
            <person name="Kusuma A.B."/>
            <person name="Putra K.E."/>
            <person name="Nafisah S."/>
            <person name="Loh J."/>
            <person name="Nouioui I."/>
            <person name="Goodfellow M."/>
        </authorList>
    </citation>
    <scope>NUCLEOTIDE SEQUENCE</scope>
    <source>
        <strain evidence="4">CSCA 57</strain>
    </source>
</reference>
<keyword evidence="1" id="KW-0378">Hydrolase</keyword>
<dbReference type="RefSeq" id="WP_212532192.1">
    <property type="nucleotide sequence ID" value="NZ_JAGSOG010000225.1"/>
</dbReference>
<dbReference type="EMBL" id="JAGSOG010000225">
    <property type="protein sequence ID" value="MBR7837724.1"/>
    <property type="molecule type" value="Genomic_DNA"/>
</dbReference>